<evidence type="ECO:0000256" key="4">
    <source>
        <dbReference type="ARBA" id="ARBA00022692"/>
    </source>
</evidence>
<feature type="domain" description="SSD" evidence="8">
    <location>
        <begin position="206"/>
        <end position="331"/>
    </location>
</feature>
<protein>
    <recommendedName>
        <fullName evidence="8">SSD domain-containing protein</fullName>
    </recommendedName>
</protein>
<dbReference type="InterPro" id="IPR000731">
    <property type="entry name" value="SSD"/>
</dbReference>
<keyword evidence="6 7" id="KW-0472">Membrane</keyword>
<accession>A0A2W5ZCV7</accession>
<dbReference type="Proteomes" id="UP000248724">
    <property type="component" value="Unassembled WGS sequence"/>
</dbReference>
<feature type="non-terminal residue" evidence="9">
    <location>
        <position position="609"/>
    </location>
</feature>
<organism evidence="9 10">
    <name type="scientific">Candidatus Aeolococcus gillhamiae</name>
    <dbReference type="NCBI Taxonomy" id="3127015"/>
    <lineage>
        <taxon>Bacteria</taxon>
        <taxon>Bacillati</taxon>
        <taxon>Candidatus Dormiibacterota</taxon>
        <taxon>Candidatus Dormibacteria</taxon>
        <taxon>Candidatus Aeolococcales</taxon>
        <taxon>Candidatus Aeolococcaceae</taxon>
        <taxon>Candidatus Aeolococcus</taxon>
    </lineage>
</organism>
<dbReference type="InterPro" id="IPR050545">
    <property type="entry name" value="Mycobact_MmpL"/>
</dbReference>
<evidence type="ECO:0000313" key="10">
    <source>
        <dbReference type="Proteomes" id="UP000248724"/>
    </source>
</evidence>
<evidence type="ECO:0000256" key="5">
    <source>
        <dbReference type="ARBA" id="ARBA00022989"/>
    </source>
</evidence>
<feature type="transmembrane region" description="Helical" evidence="7">
    <location>
        <begin position="24"/>
        <end position="43"/>
    </location>
</feature>
<dbReference type="EMBL" id="QHBU01000044">
    <property type="protein sequence ID" value="PZR83153.1"/>
    <property type="molecule type" value="Genomic_DNA"/>
</dbReference>
<evidence type="ECO:0000313" key="9">
    <source>
        <dbReference type="EMBL" id="PZR83153.1"/>
    </source>
</evidence>
<comment type="similarity">
    <text evidence="2">Belongs to the resistance-nodulation-cell division (RND) (TC 2.A.6) family. MmpL subfamily.</text>
</comment>
<evidence type="ECO:0000256" key="3">
    <source>
        <dbReference type="ARBA" id="ARBA00022475"/>
    </source>
</evidence>
<feature type="transmembrane region" description="Helical" evidence="7">
    <location>
        <begin position="277"/>
        <end position="300"/>
    </location>
</feature>
<dbReference type="InterPro" id="IPR004869">
    <property type="entry name" value="MMPL_dom"/>
</dbReference>
<name>A0A2W5ZCV7_9BACT</name>
<comment type="caution">
    <text evidence="9">The sequence shown here is derived from an EMBL/GenBank/DDBJ whole genome shotgun (WGS) entry which is preliminary data.</text>
</comment>
<dbReference type="Pfam" id="PF03176">
    <property type="entry name" value="MMPL"/>
    <property type="match status" value="2"/>
</dbReference>
<evidence type="ECO:0000259" key="8">
    <source>
        <dbReference type="PROSITE" id="PS50156"/>
    </source>
</evidence>
<gene>
    <name evidence="9" type="ORF">DLM65_02535</name>
</gene>
<dbReference type="Gene3D" id="1.20.1640.10">
    <property type="entry name" value="Multidrug efflux transporter AcrB transmembrane domain"/>
    <property type="match status" value="2"/>
</dbReference>
<dbReference type="GO" id="GO:0005886">
    <property type="term" value="C:plasma membrane"/>
    <property type="evidence" value="ECO:0007669"/>
    <property type="project" value="UniProtKB-SubCell"/>
</dbReference>
<dbReference type="SUPFAM" id="SSF82866">
    <property type="entry name" value="Multidrug efflux transporter AcrB transmembrane domain"/>
    <property type="match status" value="2"/>
</dbReference>
<feature type="transmembrane region" description="Helical" evidence="7">
    <location>
        <begin position="525"/>
        <end position="544"/>
    </location>
</feature>
<feature type="transmembrane region" description="Helical" evidence="7">
    <location>
        <begin position="232"/>
        <end position="256"/>
    </location>
</feature>
<evidence type="ECO:0000256" key="6">
    <source>
        <dbReference type="ARBA" id="ARBA00023136"/>
    </source>
</evidence>
<reference evidence="9 10" key="1">
    <citation type="journal article" date="2017" name="Nature">
        <title>Atmospheric trace gases support primary production in Antarctic desert surface soil.</title>
        <authorList>
            <person name="Ji M."/>
            <person name="Greening C."/>
            <person name="Vanwonterghem I."/>
            <person name="Carere C.R."/>
            <person name="Bay S.K."/>
            <person name="Steen J.A."/>
            <person name="Montgomery K."/>
            <person name="Lines T."/>
            <person name="Beardall J."/>
            <person name="van Dorst J."/>
            <person name="Snape I."/>
            <person name="Stott M.B."/>
            <person name="Hugenholtz P."/>
            <person name="Ferrari B.C."/>
        </authorList>
    </citation>
    <scope>NUCLEOTIDE SEQUENCE [LARGE SCALE GENOMIC DNA]</scope>
    <source>
        <strain evidence="9">RRmetagenome_bin12</strain>
    </source>
</reference>
<feature type="transmembrane region" description="Helical" evidence="7">
    <location>
        <begin position="185"/>
        <end position="212"/>
    </location>
</feature>
<evidence type="ECO:0000256" key="1">
    <source>
        <dbReference type="ARBA" id="ARBA00004651"/>
    </source>
</evidence>
<feature type="transmembrane region" description="Helical" evidence="7">
    <location>
        <begin position="588"/>
        <end position="607"/>
    </location>
</feature>
<evidence type="ECO:0000256" key="2">
    <source>
        <dbReference type="ARBA" id="ARBA00010157"/>
    </source>
</evidence>
<dbReference type="AlphaFoldDB" id="A0A2W5ZCV7"/>
<keyword evidence="3" id="KW-1003">Cell membrane</keyword>
<sequence length="609" mass="64267">MSLAQPEEATVVRIADFCYRRRRYVVLAWVLVLAGVIVAGSSLPAKYRANYQTPGAESTKAYGLLKGRFPARQGDSVKLVFAGDIDAPAVRSQVDAVIATAASRPHVSGVSSPYAVEAASQVSTDRRVAYAEVYFDQPFDKLANSDPHFQKNFLAAVHPGPRPGVDMEVSTFVAEQQVGSEMIGLIFAALILLLAFGSALAMGLPIVTALFGLGIGATLGGMASRLIETPEWAATVATMIGLGVGIDYALFIITRYRQSLAGGLSPREANITAMGTAGRAVLFAGGTVVVSLLGMLTMGLSYLNGVAASSVLAVLTMLTASLTLLPAILGFVGKNIDRLRVPFTGRASHQGTRAFWYRWSRVVQHRPWFAFGGGALVLLVITLPLLSLRFGFPDEGNNLKSETSRQAYDQLTKGFGAGFNGPLLLVVDQKGASDPAGALAAVTSAARATPGVAFVAPPLPNPTGDTAIVNVFPKNKPQDKATAALVHRLRDSVLPAAVGSSGAKVLVGGFTAISIDQSDYISRRLPIFIGSVVLLSFVLLTTVFRSPLVALKAGVMNLLSIAAAYGVMSFAVQGTWLGRLFNIPETPIPAFVPMIMFAILFGLSMDYEV</sequence>
<keyword evidence="5 7" id="KW-1133">Transmembrane helix</keyword>
<keyword evidence="4 7" id="KW-0812">Transmembrane</keyword>
<feature type="transmembrane region" description="Helical" evidence="7">
    <location>
        <begin position="556"/>
        <end position="576"/>
    </location>
</feature>
<comment type="subcellular location">
    <subcellularLocation>
        <location evidence="1">Cell membrane</location>
        <topology evidence="1">Multi-pass membrane protein</topology>
    </subcellularLocation>
</comment>
<dbReference type="PROSITE" id="PS50156">
    <property type="entry name" value="SSD"/>
    <property type="match status" value="1"/>
</dbReference>
<dbReference type="PANTHER" id="PTHR33406">
    <property type="entry name" value="MEMBRANE PROTEIN MJ1562-RELATED"/>
    <property type="match status" value="1"/>
</dbReference>
<proteinExistence type="inferred from homology"/>
<feature type="transmembrane region" description="Helical" evidence="7">
    <location>
        <begin position="306"/>
        <end position="332"/>
    </location>
</feature>
<feature type="transmembrane region" description="Helical" evidence="7">
    <location>
        <begin position="368"/>
        <end position="392"/>
    </location>
</feature>
<evidence type="ECO:0000256" key="7">
    <source>
        <dbReference type="SAM" id="Phobius"/>
    </source>
</evidence>
<dbReference type="PANTHER" id="PTHR33406:SF11">
    <property type="entry name" value="MEMBRANE PROTEIN SCO6666-RELATED"/>
    <property type="match status" value="1"/>
</dbReference>